<dbReference type="GO" id="GO:0005856">
    <property type="term" value="C:cytoskeleton"/>
    <property type="evidence" value="ECO:0007669"/>
    <property type="project" value="UniProtKB-SubCell"/>
</dbReference>
<evidence type="ECO:0000313" key="9">
    <source>
        <dbReference type="Proteomes" id="UP001347796"/>
    </source>
</evidence>
<dbReference type="EMBL" id="JAZGQO010000010">
    <property type="protein sequence ID" value="KAK6176954.1"/>
    <property type="molecule type" value="Genomic_DNA"/>
</dbReference>
<dbReference type="AlphaFoldDB" id="A0AAN8PIM2"/>
<dbReference type="Pfam" id="PF00235">
    <property type="entry name" value="Profilin"/>
    <property type="match status" value="1"/>
</dbReference>
<evidence type="ECO:0000256" key="7">
    <source>
        <dbReference type="RuleBase" id="RU003909"/>
    </source>
</evidence>
<evidence type="ECO:0000256" key="4">
    <source>
        <dbReference type="ARBA" id="ARBA00022490"/>
    </source>
</evidence>
<dbReference type="PANTHER" id="PTHR11604:SF0">
    <property type="entry name" value="PROFILIN"/>
    <property type="match status" value="1"/>
</dbReference>
<evidence type="ECO:0000256" key="5">
    <source>
        <dbReference type="ARBA" id="ARBA00023203"/>
    </source>
</evidence>
<keyword evidence="6" id="KW-0206">Cytoskeleton</keyword>
<dbReference type="PRINTS" id="PR00392">
    <property type="entry name" value="PROFILIN"/>
</dbReference>
<comment type="similarity">
    <text evidence="2 7">Belongs to the profilin family.</text>
</comment>
<proteinExistence type="inferred from homology"/>
<dbReference type="InterPro" id="IPR005455">
    <property type="entry name" value="PFN_euk"/>
</dbReference>
<evidence type="ECO:0000256" key="2">
    <source>
        <dbReference type="ARBA" id="ARBA00010058"/>
    </source>
</evidence>
<sequence>MGGPSWKDYIDALLEKGYVSKVAIHGLKDGKRWAGCFAFDVSQTEVAELIKGFTDSSYLRQEGISLNGVKYTLTRVSEGKIMVGRDGSTGAGCVVYKCNTCLLVCVHDEGISPGGCYTVVERIGDFLRNQSL</sequence>
<evidence type="ECO:0000313" key="8">
    <source>
        <dbReference type="EMBL" id="KAK6176954.1"/>
    </source>
</evidence>
<dbReference type="GO" id="GO:0005938">
    <property type="term" value="C:cell cortex"/>
    <property type="evidence" value="ECO:0007669"/>
    <property type="project" value="TreeGrafter"/>
</dbReference>
<organism evidence="8 9">
    <name type="scientific">Patella caerulea</name>
    <name type="common">Rayed Mediterranean limpet</name>
    <dbReference type="NCBI Taxonomy" id="87958"/>
    <lineage>
        <taxon>Eukaryota</taxon>
        <taxon>Metazoa</taxon>
        <taxon>Spiralia</taxon>
        <taxon>Lophotrochozoa</taxon>
        <taxon>Mollusca</taxon>
        <taxon>Gastropoda</taxon>
        <taxon>Patellogastropoda</taxon>
        <taxon>Patelloidea</taxon>
        <taxon>Patellidae</taxon>
        <taxon>Patella</taxon>
    </lineage>
</organism>
<dbReference type="Gene3D" id="3.30.450.30">
    <property type="entry name" value="Dynein light chain 2a, cytoplasmic"/>
    <property type="match status" value="1"/>
</dbReference>
<evidence type="ECO:0000256" key="1">
    <source>
        <dbReference type="ARBA" id="ARBA00004245"/>
    </source>
</evidence>
<keyword evidence="9" id="KW-1185">Reference proteome</keyword>
<dbReference type="GO" id="GO:0003785">
    <property type="term" value="F:actin monomer binding"/>
    <property type="evidence" value="ECO:0007669"/>
    <property type="project" value="TreeGrafter"/>
</dbReference>
<dbReference type="SMART" id="SM00392">
    <property type="entry name" value="PROF"/>
    <property type="match status" value="1"/>
</dbReference>
<name>A0AAN8PIM2_PATCE</name>
<keyword evidence="5 7" id="KW-0009">Actin-binding</keyword>
<dbReference type="PANTHER" id="PTHR11604">
    <property type="entry name" value="PROFILIN"/>
    <property type="match status" value="1"/>
</dbReference>
<gene>
    <name evidence="8" type="ORF">SNE40_015155</name>
</gene>
<comment type="subcellular location">
    <subcellularLocation>
        <location evidence="1">Cytoplasm</location>
        <location evidence="1">Cytoskeleton</location>
    </subcellularLocation>
</comment>
<dbReference type="Proteomes" id="UP001347796">
    <property type="component" value="Unassembled WGS sequence"/>
</dbReference>
<keyword evidence="4" id="KW-0963">Cytoplasm</keyword>
<evidence type="ECO:0000256" key="3">
    <source>
        <dbReference type="ARBA" id="ARBA00011583"/>
    </source>
</evidence>
<protein>
    <recommendedName>
        <fullName evidence="7">Profilin</fullName>
    </recommendedName>
</protein>
<dbReference type="InterPro" id="IPR036140">
    <property type="entry name" value="PFN_sf"/>
</dbReference>
<comment type="subunit">
    <text evidence="3">Occurs in many kinds of cells as a complex with monomeric actin in a 1:1 ratio.</text>
</comment>
<comment type="caution">
    <text evidence="8">The sequence shown here is derived from an EMBL/GenBank/DDBJ whole genome shotgun (WGS) entry which is preliminary data.</text>
</comment>
<dbReference type="SUPFAM" id="SSF55770">
    <property type="entry name" value="Profilin (actin-binding protein)"/>
    <property type="match status" value="1"/>
</dbReference>
<reference evidence="8 9" key="1">
    <citation type="submission" date="2024-01" db="EMBL/GenBank/DDBJ databases">
        <title>The genome of the rayed Mediterranean limpet Patella caerulea (Linnaeus, 1758).</title>
        <authorList>
            <person name="Anh-Thu Weber A."/>
            <person name="Halstead-Nussloch G."/>
        </authorList>
    </citation>
    <scope>NUCLEOTIDE SEQUENCE [LARGE SCALE GENOMIC DNA]</scope>
    <source>
        <strain evidence="8">AATW-2023a</strain>
        <tissue evidence="8">Whole specimen</tissue>
    </source>
</reference>
<dbReference type="CDD" id="cd00148">
    <property type="entry name" value="PROF"/>
    <property type="match status" value="1"/>
</dbReference>
<dbReference type="InterPro" id="IPR048278">
    <property type="entry name" value="PFN"/>
</dbReference>
<accession>A0AAN8PIM2</accession>
<evidence type="ECO:0000256" key="6">
    <source>
        <dbReference type="ARBA" id="ARBA00023212"/>
    </source>
</evidence>